<dbReference type="Proteomes" id="UP000429607">
    <property type="component" value="Unassembled WGS sequence"/>
</dbReference>
<dbReference type="GO" id="GO:0005524">
    <property type="term" value="F:ATP binding"/>
    <property type="evidence" value="ECO:0007669"/>
    <property type="project" value="InterPro"/>
</dbReference>
<dbReference type="EMBL" id="QXFT01004046">
    <property type="protein sequence ID" value="KAE9280654.1"/>
    <property type="molecule type" value="Genomic_DNA"/>
</dbReference>
<evidence type="ECO:0000259" key="3">
    <source>
        <dbReference type="Pfam" id="PF06422"/>
    </source>
</evidence>
<dbReference type="InterPro" id="IPR010929">
    <property type="entry name" value="PDR_CDR_ABC"/>
</dbReference>
<dbReference type="GO" id="GO:0016020">
    <property type="term" value="C:membrane"/>
    <property type="evidence" value="ECO:0007669"/>
    <property type="project" value="InterPro"/>
</dbReference>
<feature type="transmembrane region" description="Helical" evidence="2">
    <location>
        <begin position="22"/>
        <end position="43"/>
    </location>
</feature>
<dbReference type="Proteomes" id="UP000434957">
    <property type="component" value="Unassembled WGS sequence"/>
</dbReference>
<dbReference type="EMBL" id="QXFU01004016">
    <property type="protein sequence ID" value="KAE8971224.1"/>
    <property type="molecule type" value="Genomic_DNA"/>
</dbReference>
<evidence type="ECO:0000313" key="7">
    <source>
        <dbReference type="EMBL" id="KAE9280654.1"/>
    </source>
</evidence>
<evidence type="ECO:0000313" key="10">
    <source>
        <dbReference type="Proteomes" id="UP000435112"/>
    </source>
</evidence>
<evidence type="ECO:0000256" key="2">
    <source>
        <dbReference type="SAM" id="Phobius"/>
    </source>
</evidence>
<keyword evidence="2" id="KW-1133">Transmembrane helix</keyword>
<gene>
    <name evidence="6" type="ORF">PR001_g26701</name>
    <name evidence="5" type="ORF">PR002_g26815</name>
    <name evidence="4" type="ORF">PR002_g26894</name>
    <name evidence="7" type="ORF">PR003_g27904</name>
</gene>
<organism evidence="4 10">
    <name type="scientific">Phytophthora rubi</name>
    <dbReference type="NCBI Taxonomy" id="129364"/>
    <lineage>
        <taxon>Eukaryota</taxon>
        <taxon>Sar</taxon>
        <taxon>Stramenopiles</taxon>
        <taxon>Oomycota</taxon>
        <taxon>Peronosporomycetes</taxon>
        <taxon>Peronosporales</taxon>
        <taxon>Peronosporaceae</taxon>
        <taxon>Phytophthora</taxon>
    </lineage>
</organism>
<dbReference type="EMBL" id="QXFU01003980">
    <property type="protein sequence ID" value="KAE8971479.1"/>
    <property type="molecule type" value="Genomic_DNA"/>
</dbReference>
<evidence type="ECO:0000313" key="5">
    <source>
        <dbReference type="EMBL" id="KAE8971479.1"/>
    </source>
</evidence>
<dbReference type="Pfam" id="PF06422">
    <property type="entry name" value="PDR_CDR"/>
    <property type="match status" value="1"/>
</dbReference>
<feature type="domain" description="CDR ABC transporter" evidence="3">
    <location>
        <begin position="4"/>
        <end position="45"/>
    </location>
</feature>
<evidence type="ECO:0000313" key="8">
    <source>
        <dbReference type="Proteomes" id="UP000429607"/>
    </source>
</evidence>
<dbReference type="Proteomes" id="UP000435112">
    <property type="component" value="Unassembled WGS sequence"/>
</dbReference>
<name>A0A6A3HS65_9STRA</name>
<reference evidence="8 10" key="1">
    <citation type="submission" date="2018-09" db="EMBL/GenBank/DDBJ databases">
        <title>Genomic investigation of the strawberry pathogen Phytophthora fragariae indicates pathogenicity is determined by transcriptional variation in three key races.</title>
        <authorList>
            <person name="Adams T.M."/>
            <person name="Armitage A.D."/>
            <person name="Sobczyk M.K."/>
            <person name="Bates H.J."/>
            <person name="Dunwell J.M."/>
            <person name="Nellist C.F."/>
            <person name="Harrison R.J."/>
        </authorList>
    </citation>
    <scope>NUCLEOTIDE SEQUENCE [LARGE SCALE GENOMIC DNA]</scope>
    <source>
        <strain evidence="6 8">SCRP249</strain>
        <strain evidence="4 10">SCRP324</strain>
        <strain evidence="7 9">SCRP333</strain>
    </source>
</reference>
<protein>
    <recommendedName>
        <fullName evidence="3">CDR ABC transporter domain-containing protein</fullName>
    </recommendedName>
</protein>
<keyword evidence="2" id="KW-0472">Membrane</keyword>
<comment type="caution">
    <text evidence="4">The sequence shown here is derived from an EMBL/GenBank/DDBJ whole genome shotgun (WGS) entry which is preliminary data.</text>
</comment>
<keyword evidence="2" id="KW-0812">Transmembrane</keyword>
<dbReference type="AlphaFoldDB" id="A0A6A3HS65"/>
<accession>A0A6A3HS65</accession>
<sequence length="48" mass="5790">MTLKEYVEETFDMKHGDIWRNAMILIILIVVFRVLALISLRYISHLKR</sequence>
<keyword evidence="9" id="KW-1185">Reference proteome</keyword>
<evidence type="ECO:0000313" key="9">
    <source>
        <dbReference type="Proteomes" id="UP000434957"/>
    </source>
</evidence>
<evidence type="ECO:0000313" key="4">
    <source>
        <dbReference type="EMBL" id="KAE8971224.1"/>
    </source>
</evidence>
<evidence type="ECO:0000256" key="1">
    <source>
        <dbReference type="ARBA" id="ARBA00022448"/>
    </source>
</evidence>
<evidence type="ECO:0000313" key="6">
    <source>
        <dbReference type="EMBL" id="KAE8972116.1"/>
    </source>
</evidence>
<keyword evidence="1" id="KW-0813">Transport</keyword>
<dbReference type="GO" id="GO:0042626">
    <property type="term" value="F:ATPase-coupled transmembrane transporter activity"/>
    <property type="evidence" value="ECO:0007669"/>
    <property type="project" value="InterPro"/>
</dbReference>
<proteinExistence type="predicted"/>
<dbReference type="EMBL" id="QXFV01004038">
    <property type="protein sequence ID" value="KAE8972116.1"/>
    <property type="molecule type" value="Genomic_DNA"/>
</dbReference>